<feature type="chain" id="PRO_5011693007" description="Outer membrane protein beta-barrel domain-containing protein" evidence="1">
    <location>
        <begin position="21"/>
        <end position="163"/>
    </location>
</feature>
<evidence type="ECO:0000313" key="3">
    <source>
        <dbReference type="Proteomes" id="UP000198964"/>
    </source>
</evidence>
<evidence type="ECO:0000256" key="1">
    <source>
        <dbReference type="SAM" id="SignalP"/>
    </source>
</evidence>
<protein>
    <recommendedName>
        <fullName evidence="4">Outer membrane protein beta-barrel domain-containing protein</fullName>
    </recommendedName>
</protein>
<name>A0A1I2JNC4_9BACT</name>
<proteinExistence type="predicted"/>
<accession>A0A1I2JNC4</accession>
<evidence type="ECO:0008006" key="4">
    <source>
        <dbReference type="Google" id="ProtNLM"/>
    </source>
</evidence>
<dbReference type="Proteomes" id="UP000198964">
    <property type="component" value="Unassembled WGS sequence"/>
</dbReference>
<dbReference type="AlphaFoldDB" id="A0A1I2JNC4"/>
<evidence type="ECO:0000313" key="2">
    <source>
        <dbReference type="EMBL" id="SFF55638.1"/>
    </source>
</evidence>
<sequence length="163" mass="17459">MKKNLLVLTLFLLISGAAMAQYNYAIGLRSGGTSGLTLKKNYGATAIEGLIGFWHDGFSVTALWEKNQMAFNEPGLNWVYGVGGHIAVYGNDFDGRGSGWYDHPHDYDDGALGLGIDGIVGLEYKIPNAPIAFGIDLKPYLEIVTEGGVLFSIDPGIGVKVAF</sequence>
<organism evidence="2 3">
    <name type="scientific">Sunxiuqinia elliptica</name>
    <dbReference type="NCBI Taxonomy" id="655355"/>
    <lineage>
        <taxon>Bacteria</taxon>
        <taxon>Pseudomonadati</taxon>
        <taxon>Bacteroidota</taxon>
        <taxon>Bacteroidia</taxon>
        <taxon>Marinilabiliales</taxon>
        <taxon>Prolixibacteraceae</taxon>
        <taxon>Sunxiuqinia</taxon>
    </lineage>
</organism>
<keyword evidence="1" id="KW-0732">Signal</keyword>
<gene>
    <name evidence="2" type="ORF">SAMN05216283_10957</name>
</gene>
<keyword evidence="3" id="KW-1185">Reference proteome</keyword>
<dbReference type="STRING" id="655355.SAMN05216283_10957"/>
<reference evidence="2 3" key="1">
    <citation type="submission" date="2016-10" db="EMBL/GenBank/DDBJ databases">
        <authorList>
            <person name="de Groot N.N."/>
        </authorList>
    </citation>
    <scope>NUCLEOTIDE SEQUENCE [LARGE SCALE GENOMIC DNA]</scope>
    <source>
        <strain evidence="2 3">CGMCC 1.9156</strain>
    </source>
</reference>
<dbReference type="EMBL" id="FONW01000009">
    <property type="protein sequence ID" value="SFF55638.1"/>
    <property type="molecule type" value="Genomic_DNA"/>
</dbReference>
<feature type="signal peptide" evidence="1">
    <location>
        <begin position="1"/>
        <end position="20"/>
    </location>
</feature>
<dbReference type="RefSeq" id="WP_093920750.1">
    <property type="nucleotide sequence ID" value="NZ_FONW01000009.1"/>
</dbReference>